<evidence type="ECO:0000256" key="1">
    <source>
        <dbReference type="SAM" id="Phobius"/>
    </source>
</evidence>
<gene>
    <name evidence="2" type="ORF">ACFFGX_13490</name>
</gene>
<feature type="transmembrane region" description="Helical" evidence="1">
    <location>
        <begin position="6"/>
        <end position="27"/>
    </location>
</feature>
<proteinExistence type="predicted"/>
<evidence type="ECO:0008006" key="4">
    <source>
        <dbReference type="Google" id="ProtNLM"/>
    </source>
</evidence>
<name>A0ABV6SLU5_AZOPA</name>
<organism evidence="2 3">
    <name type="scientific">Azorhizophilus paspali</name>
    <name type="common">Azotobacter paspali</name>
    <dbReference type="NCBI Taxonomy" id="69963"/>
    <lineage>
        <taxon>Bacteria</taxon>
        <taxon>Pseudomonadati</taxon>
        <taxon>Pseudomonadota</taxon>
        <taxon>Gammaproteobacteria</taxon>
        <taxon>Pseudomonadales</taxon>
        <taxon>Pseudomonadaceae</taxon>
        <taxon>Azorhizophilus</taxon>
    </lineage>
</organism>
<keyword evidence="1" id="KW-1133">Transmembrane helix</keyword>
<comment type="caution">
    <text evidence="2">The sequence shown here is derived from an EMBL/GenBank/DDBJ whole genome shotgun (WGS) entry which is preliminary data.</text>
</comment>
<evidence type="ECO:0000313" key="3">
    <source>
        <dbReference type="Proteomes" id="UP001589891"/>
    </source>
</evidence>
<feature type="transmembrane region" description="Helical" evidence="1">
    <location>
        <begin position="95"/>
        <end position="120"/>
    </location>
</feature>
<accession>A0ABV6SLU5</accession>
<evidence type="ECO:0000313" key="2">
    <source>
        <dbReference type="EMBL" id="MFC0710517.1"/>
    </source>
</evidence>
<keyword evidence="1" id="KW-0812">Transmembrane</keyword>
<feature type="transmembrane region" description="Helical" evidence="1">
    <location>
        <begin position="358"/>
        <end position="375"/>
    </location>
</feature>
<feature type="transmembrane region" description="Helical" evidence="1">
    <location>
        <begin position="132"/>
        <end position="150"/>
    </location>
</feature>
<dbReference type="RefSeq" id="WP_376946688.1">
    <property type="nucleotide sequence ID" value="NZ_CP171449.1"/>
</dbReference>
<feature type="transmembrane region" description="Helical" evidence="1">
    <location>
        <begin position="330"/>
        <end position="352"/>
    </location>
</feature>
<feature type="transmembrane region" description="Helical" evidence="1">
    <location>
        <begin position="218"/>
        <end position="236"/>
    </location>
</feature>
<keyword evidence="1" id="KW-0472">Membrane</keyword>
<feature type="transmembrane region" description="Helical" evidence="1">
    <location>
        <begin position="39"/>
        <end position="57"/>
    </location>
</feature>
<feature type="transmembrane region" description="Helical" evidence="1">
    <location>
        <begin position="290"/>
        <end position="310"/>
    </location>
</feature>
<sequence length="408" mass="44969">MPLVSSAWQLVDAILVFLAGALLVTWAGRHFRTGSGRGLALYAWHTLFCLVYAWYTLTYGGDAIGYYRMAVNHAESEFQVGTYGIVYLTRLLIEYLGLSLLGTFLVYNLFGSLGLLAFDASLRVVTLGKRRVYRSLATLIVFLPSVSFWTSGIGKDAPSFLATGLTLWAALDLQRRTPLVGIAVAILLLVRPHMAGMLVMGLSLALLLHPGTSLARRVLLGSVAIAMAAALVPFGLEYAGVKGTDTDALMNYVEGRQEHNMKGSGAVDISTMSLPMQLFTYLFRPLPFEAFSIFAMAAALDNLILLYLFVMGGHAMLRRPPGRRYAENRLFLWSYALVAWPMLAMTTANLGIALRQKWMFTPMLILLFLSALGTLRRQVRPASPSPPATPVMQIQQRYGIHPGQRREP</sequence>
<dbReference type="Proteomes" id="UP001589891">
    <property type="component" value="Unassembled WGS sequence"/>
</dbReference>
<protein>
    <recommendedName>
        <fullName evidence="4">EpsG family protein</fullName>
    </recommendedName>
</protein>
<feature type="transmembrane region" description="Helical" evidence="1">
    <location>
        <begin position="179"/>
        <end position="206"/>
    </location>
</feature>
<reference evidence="2 3" key="1">
    <citation type="submission" date="2024-09" db="EMBL/GenBank/DDBJ databases">
        <authorList>
            <person name="Sun Q."/>
            <person name="Mori K."/>
        </authorList>
    </citation>
    <scope>NUCLEOTIDE SEQUENCE [LARGE SCALE GENOMIC DNA]</scope>
    <source>
        <strain evidence="2 3">NCAIM B.01794</strain>
    </source>
</reference>
<dbReference type="EMBL" id="JBHLSS010000081">
    <property type="protein sequence ID" value="MFC0710517.1"/>
    <property type="molecule type" value="Genomic_DNA"/>
</dbReference>
<keyword evidence="3" id="KW-1185">Reference proteome</keyword>